<comment type="caution">
    <text evidence="2">The sequence shown here is derived from an EMBL/GenBank/DDBJ whole genome shotgun (WGS) entry which is preliminary data.</text>
</comment>
<sequence length="75" mass="7831">MSGTPGAAAPDDEQGDDLEWGTVEDNLGAPMLDPRTAGLSAAEEYSRPQRGELSDVGVHVTIVEVSTDEDGSRDS</sequence>
<evidence type="ECO:0000256" key="1">
    <source>
        <dbReference type="SAM" id="MobiDB-lite"/>
    </source>
</evidence>
<keyword evidence="3" id="KW-1185">Reference proteome</keyword>
<feature type="compositionally biased region" description="Basic and acidic residues" evidence="1">
    <location>
        <begin position="44"/>
        <end position="53"/>
    </location>
</feature>
<evidence type="ECO:0000313" key="3">
    <source>
        <dbReference type="Proteomes" id="UP000632740"/>
    </source>
</evidence>
<protein>
    <submittedName>
        <fullName evidence="2">Uncharacterized protein</fullName>
    </submittedName>
</protein>
<feature type="region of interest" description="Disordered" evidence="1">
    <location>
        <begin position="1"/>
        <end position="58"/>
    </location>
</feature>
<name>A0A919P655_9CELL</name>
<dbReference type="RefSeq" id="WP_203757970.1">
    <property type="nucleotide sequence ID" value="NZ_BONK01000014.1"/>
</dbReference>
<organism evidence="2 3">
    <name type="scientific">Cellulomonas chitinilytica</name>
    <dbReference type="NCBI Taxonomy" id="398759"/>
    <lineage>
        <taxon>Bacteria</taxon>
        <taxon>Bacillati</taxon>
        <taxon>Actinomycetota</taxon>
        <taxon>Actinomycetes</taxon>
        <taxon>Micrococcales</taxon>
        <taxon>Cellulomonadaceae</taxon>
        <taxon>Cellulomonas</taxon>
    </lineage>
</organism>
<gene>
    <name evidence="2" type="ORF">Cch01nite_36890</name>
</gene>
<feature type="compositionally biased region" description="Acidic residues" evidence="1">
    <location>
        <begin position="10"/>
        <end position="19"/>
    </location>
</feature>
<reference evidence="2" key="1">
    <citation type="submission" date="2021-01" db="EMBL/GenBank/DDBJ databases">
        <title>Whole genome shotgun sequence of Cellulomonas chitinilytica NBRC 110799.</title>
        <authorList>
            <person name="Komaki H."/>
            <person name="Tamura T."/>
        </authorList>
    </citation>
    <scope>NUCLEOTIDE SEQUENCE</scope>
    <source>
        <strain evidence="2">NBRC 110799</strain>
    </source>
</reference>
<dbReference type="AlphaFoldDB" id="A0A919P655"/>
<proteinExistence type="predicted"/>
<evidence type="ECO:0000313" key="2">
    <source>
        <dbReference type="EMBL" id="GIG22965.1"/>
    </source>
</evidence>
<dbReference type="EMBL" id="BONK01000014">
    <property type="protein sequence ID" value="GIG22965.1"/>
    <property type="molecule type" value="Genomic_DNA"/>
</dbReference>
<accession>A0A919P655</accession>
<dbReference type="Proteomes" id="UP000632740">
    <property type="component" value="Unassembled WGS sequence"/>
</dbReference>